<dbReference type="EMBL" id="BTGB01000001">
    <property type="protein sequence ID" value="GMM44351.1"/>
    <property type="molecule type" value="Genomic_DNA"/>
</dbReference>
<dbReference type="Proteomes" id="UP001378960">
    <property type="component" value="Unassembled WGS sequence"/>
</dbReference>
<organism evidence="1 2">
    <name type="scientific">Pichia kluyveri</name>
    <name type="common">Yeast</name>
    <dbReference type="NCBI Taxonomy" id="36015"/>
    <lineage>
        <taxon>Eukaryota</taxon>
        <taxon>Fungi</taxon>
        <taxon>Dikarya</taxon>
        <taxon>Ascomycota</taxon>
        <taxon>Saccharomycotina</taxon>
        <taxon>Pichiomycetes</taxon>
        <taxon>Pichiales</taxon>
        <taxon>Pichiaceae</taxon>
        <taxon>Pichia</taxon>
    </lineage>
</organism>
<comment type="caution">
    <text evidence="1">The sequence shown here is derived from an EMBL/GenBank/DDBJ whole genome shotgun (WGS) entry which is preliminary data.</text>
</comment>
<reference evidence="1 2" key="1">
    <citation type="journal article" date="2023" name="Elife">
        <title>Identification of key yeast species and microbe-microbe interactions impacting larval growth of Drosophila in the wild.</title>
        <authorList>
            <person name="Mure A."/>
            <person name="Sugiura Y."/>
            <person name="Maeda R."/>
            <person name="Honda K."/>
            <person name="Sakurai N."/>
            <person name="Takahashi Y."/>
            <person name="Watada M."/>
            <person name="Katoh T."/>
            <person name="Gotoh A."/>
            <person name="Gotoh Y."/>
            <person name="Taniguchi I."/>
            <person name="Nakamura K."/>
            <person name="Hayashi T."/>
            <person name="Katayama T."/>
            <person name="Uemura T."/>
            <person name="Hattori Y."/>
        </authorList>
    </citation>
    <scope>NUCLEOTIDE SEQUENCE [LARGE SCALE GENOMIC DNA]</scope>
    <source>
        <strain evidence="1 2">PK-24</strain>
    </source>
</reference>
<gene>
    <name evidence="1" type="ORF">DAPK24_009260</name>
</gene>
<evidence type="ECO:0000313" key="1">
    <source>
        <dbReference type="EMBL" id="GMM44351.1"/>
    </source>
</evidence>
<name>A0AAV5R149_PICKL</name>
<keyword evidence="2" id="KW-1185">Reference proteome</keyword>
<accession>A0AAV5R149</accession>
<protein>
    <recommendedName>
        <fullName evidence="3">DUF4178 domain-containing protein</fullName>
    </recommendedName>
</protein>
<evidence type="ECO:0008006" key="3">
    <source>
        <dbReference type="Google" id="ProtNLM"/>
    </source>
</evidence>
<proteinExistence type="predicted"/>
<evidence type="ECO:0000313" key="2">
    <source>
        <dbReference type="Proteomes" id="UP001378960"/>
    </source>
</evidence>
<dbReference type="AlphaFoldDB" id="A0AAV5R149"/>
<sequence>MKLGTLSMVTFSKTRIPERVYKENEQDQDIMYIKYNKVWGEYLFSGIVELIEDNEGYLILDIKLYTGEEVCKVKYCKVNDNRGKWFKDEINNEYVMTIRKVDIMDERYCILVKYFNKSYLEIGMGLCPGDENEFDILLNNYR</sequence>